<feature type="domain" description="Ferric reductase NAD binding" evidence="10">
    <location>
        <begin position="361"/>
        <end position="486"/>
    </location>
</feature>
<keyword evidence="6" id="KW-0406">Ion transport</keyword>
<evidence type="ECO:0000256" key="1">
    <source>
        <dbReference type="ARBA" id="ARBA00004141"/>
    </source>
</evidence>
<feature type="transmembrane region" description="Helical" evidence="8">
    <location>
        <begin position="77"/>
        <end position="95"/>
    </location>
</feature>
<dbReference type="Pfam" id="PF01794">
    <property type="entry name" value="Ferric_reduct"/>
    <property type="match status" value="1"/>
</dbReference>
<name>D5G9H0_TUBMM</name>
<dbReference type="SFLD" id="SFLDS00052">
    <property type="entry name" value="Ferric_Reductase_Domain"/>
    <property type="match status" value="1"/>
</dbReference>
<dbReference type="HOGENOM" id="CLU_019268_1_0_1"/>
<dbReference type="PANTHER" id="PTHR32361:SF28">
    <property type="entry name" value="FRP1P"/>
    <property type="match status" value="1"/>
</dbReference>
<evidence type="ECO:0000259" key="9">
    <source>
        <dbReference type="Pfam" id="PF01794"/>
    </source>
</evidence>
<dbReference type="GO" id="GO:0005886">
    <property type="term" value="C:plasma membrane"/>
    <property type="evidence" value="ECO:0007669"/>
    <property type="project" value="TreeGrafter"/>
</dbReference>
<dbReference type="InterPro" id="IPR039261">
    <property type="entry name" value="FNR_nucleotide-bd"/>
</dbReference>
<dbReference type="Gene3D" id="3.40.50.80">
    <property type="entry name" value="Nucleotide-binding domain of ferredoxin-NADP reductase (FNR) module"/>
    <property type="match status" value="1"/>
</dbReference>
<dbReference type="eggNOG" id="KOG0039">
    <property type="taxonomic scope" value="Eukaryota"/>
</dbReference>
<evidence type="ECO:0000256" key="3">
    <source>
        <dbReference type="ARBA" id="ARBA00022692"/>
    </source>
</evidence>
<dbReference type="SUPFAM" id="SSF52343">
    <property type="entry name" value="Ferredoxin reductase-like, C-terminal NADP-linked domain"/>
    <property type="match status" value="1"/>
</dbReference>
<dbReference type="Proteomes" id="UP000006911">
    <property type="component" value="Unassembled WGS sequence"/>
</dbReference>
<feature type="transmembrane region" description="Helical" evidence="8">
    <location>
        <begin position="182"/>
        <end position="205"/>
    </location>
</feature>
<organism evidence="11 12">
    <name type="scientific">Tuber melanosporum (strain Mel28)</name>
    <name type="common">Perigord black truffle</name>
    <dbReference type="NCBI Taxonomy" id="656061"/>
    <lineage>
        <taxon>Eukaryota</taxon>
        <taxon>Fungi</taxon>
        <taxon>Dikarya</taxon>
        <taxon>Ascomycota</taxon>
        <taxon>Pezizomycotina</taxon>
        <taxon>Pezizomycetes</taxon>
        <taxon>Pezizales</taxon>
        <taxon>Tuberaceae</taxon>
        <taxon>Tuber</taxon>
    </lineage>
</organism>
<sequence>MLWPLLYKDLNESQRELRRKSLDFIGYSVLFSQLTALVYVYIYANFLRRGAVRRLEWRLRYRILGGKTPTRGKVQSVGAALVYWAWMGLMIWLCVKDVDHDYIHLTRAFGMAAAASLPLNVLLGMKYSPLKLVFPNCSYEGPVNVVHQWLGSQIYLLLTVHACLYLKFFWDTSRMKTRLLEADALCGVWAFGVMTILVTSAYPLVRESFYSVFYNLHIIISGLLPPLLYFHVSHSRPYIIATVGMLIVDRVLRVMSTMSTTATISLDPRSSILDILVSFPNKPPPPAGSHILLNVPSLSLWAKNPFTVVESGSGHVRMAARVRGNFTKKLVRVAKVPVNIESGYGGHGVSRELVGGVDRALLIAGGIGGTFALPWARFLKANGVDARFLWVVPKVGDLLWARDGVALAEVYITGGHNGNGEGRDEEGMELLDASSSRDALSAHPLSLSSGRPDIREAVGELVGRDKRALVMVCGPDLMAEDVKNAVRSHVLAGRDVTCHMEVFGH</sequence>
<dbReference type="KEGG" id="tml:GSTUM_00003398001"/>
<proteinExistence type="predicted"/>
<keyword evidence="2" id="KW-0813">Transport</keyword>
<dbReference type="OMA" id="GREVWWH"/>
<dbReference type="CDD" id="cd06186">
    <property type="entry name" value="NOX_Duox_like_FAD_NADP"/>
    <property type="match status" value="1"/>
</dbReference>
<dbReference type="GO" id="GO:0006826">
    <property type="term" value="P:iron ion transport"/>
    <property type="evidence" value="ECO:0007669"/>
    <property type="project" value="TreeGrafter"/>
</dbReference>
<dbReference type="AlphaFoldDB" id="D5G9H0"/>
<dbReference type="STRING" id="656061.D5G9H0"/>
<dbReference type="GO" id="GO:0006879">
    <property type="term" value="P:intracellular iron ion homeostasis"/>
    <property type="evidence" value="ECO:0007669"/>
    <property type="project" value="TreeGrafter"/>
</dbReference>
<evidence type="ECO:0000256" key="2">
    <source>
        <dbReference type="ARBA" id="ARBA00022448"/>
    </source>
</evidence>
<dbReference type="InParanoid" id="D5G9H0"/>
<evidence type="ECO:0000256" key="8">
    <source>
        <dbReference type="SAM" id="Phobius"/>
    </source>
</evidence>
<dbReference type="InterPro" id="IPR013121">
    <property type="entry name" value="Fe_red_NAD-bd_6"/>
</dbReference>
<dbReference type="FunCoup" id="D5G9H0">
    <property type="interactions" value="9"/>
</dbReference>
<gene>
    <name evidence="11" type="ORF">GSTUM_00003398001</name>
</gene>
<evidence type="ECO:0000259" key="10">
    <source>
        <dbReference type="Pfam" id="PF08030"/>
    </source>
</evidence>
<evidence type="ECO:0000313" key="12">
    <source>
        <dbReference type="Proteomes" id="UP000006911"/>
    </source>
</evidence>
<evidence type="ECO:0000256" key="5">
    <source>
        <dbReference type="ARBA" id="ARBA00023002"/>
    </source>
</evidence>
<reference evidence="11 12" key="1">
    <citation type="journal article" date="2010" name="Nature">
        <title>Perigord black truffle genome uncovers evolutionary origins and mechanisms of symbiosis.</title>
        <authorList>
            <person name="Martin F."/>
            <person name="Kohler A."/>
            <person name="Murat C."/>
            <person name="Balestrini R."/>
            <person name="Coutinho P.M."/>
            <person name="Jaillon O."/>
            <person name="Montanini B."/>
            <person name="Morin E."/>
            <person name="Noel B."/>
            <person name="Percudani R."/>
            <person name="Porcel B."/>
            <person name="Rubini A."/>
            <person name="Amicucci A."/>
            <person name="Amselem J."/>
            <person name="Anthouard V."/>
            <person name="Arcioni S."/>
            <person name="Artiguenave F."/>
            <person name="Aury J.M."/>
            <person name="Ballario P."/>
            <person name="Bolchi A."/>
            <person name="Brenna A."/>
            <person name="Brun A."/>
            <person name="Buee M."/>
            <person name="Cantarel B."/>
            <person name="Chevalier G."/>
            <person name="Couloux A."/>
            <person name="Da Silva C."/>
            <person name="Denoeud F."/>
            <person name="Duplessis S."/>
            <person name="Ghignone S."/>
            <person name="Hilselberger B."/>
            <person name="Iotti M."/>
            <person name="Marcais B."/>
            <person name="Mello A."/>
            <person name="Miranda M."/>
            <person name="Pacioni G."/>
            <person name="Quesneville H."/>
            <person name="Riccioni C."/>
            <person name="Ruotolo R."/>
            <person name="Splivallo R."/>
            <person name="Stocchi V."/>
            <person name="Tisserant E."/>
            <person name="Viscomi A.R."/>
            <person name="Zambonelli A."/>
            <person name="Zampieri E."/>
            <person name="Henrissat B."/>
            <person name="Lebrun M.H."/>
            <person name="Paolocci F."/>
            <person name="Bonfante P."/>
            <person name="Ottonello S."/>
            <person name="Wincker P."/>
        </authorList>
    </citation>
    <scope>NUCLEOTIDE SEQUENCE [LARGE SCALE GENOMIC DNA]</scope>
    <source>
        <strain evidence="11 12">Mel28</strain>
    </source>
</reference>
<keyword evidence="12" id="KW-1185">Reference proteome</keyword>
<evidence type="ECO:0000256" key="7">
    <source>
        <dbReference type="ARBA" id="ARBA00023136"/>
    </source>
</evidence>
<comment type="subcellular location">
    <subcellularLocation>
        <location evidence="1">Membrane</location>
        <topology evidence="1">Multi-pass membrane protein</topology>
    </subcellularLocation>
</comment>
<evidence type="ECO:0000256" key="6">
    <source>
        <dbReference type="ARBA" id="ARBA00023065"/>
    </source>
</evidence>
<dbReference type="RefSeq" id="XP_002836972.1">
    <property type="nucleotide sequence ID" value="XM_002836926.1"/>
</dbReference>
<protein>
    <submittedName>
        <fullName evidence="11">(Perigord truffle) hypothetical protein</fullName>
    </submittedName>
</protein>
<evidence type="ECO:0000313" key="11">
    <source>
        <dbReference type="EMBL" id="CAZ81163.1"/>
    </source>
</evidence>
<dbReference type="PANTHER" id="PTHR32361">
    <property type="entry name" value="FERRIC/CUPRIC REDUCTASE TRANSMEMBRANE COMPONENT"/>
    <property type="match status" value="1"/>
</dbReference>
<dbReference type="GO" id="GO:0015677">
    <property type="term" value="P:copper ion import"/>
    <property type="evidence" value="ECO:0007669"/>
    <property type="project" value="TreeGrafter"/>
</dbReference>
<keyword evidence="7 8" id="KW-0472">Membrane</keyword>
<dbReference type="Pfam" id="PF08030">
    <property type="entry name" value="NAD_binding_6"/>
    <property type="match status" value="1"/>
</dbReference>
<dbReference type="GeneID" id="9182914"/>
<evidence type="ECO:0000256" key="4">
    <source>
        <dbReference type="ARBA" id="ARBA00022989"/>
    </source>
</evidence>
<keyword evidence="5" id="KW-0560">Oxidoreductase</keyword>
<feature type="transmembrane region" description="Helical" evidence="8">
    <location>
        <begin position="211"/>
        <end position="230"/>
    </location>
</feature>
<dbReference type="GO" id="GO:0000293">
    <property type="term" value="F:ferric-chelate reductase activity"/>
    <property type="evidence" value="ECO:0007669"/>
    <property type="project" value="TreeGrafter"/>
</dbReference>
<keyword evidence="4 8" id="KW-1133">Transmembrane helix</keyword>
<dbReference type="InterPro" id="IPR013130">
    <property type="entry name" value="Fe3_Rdtase_TM_dom"/>
</dbReference>
<feature type="domain" description="Ferric oxidoreductase" evidence="9">
    <location>
        <begin position="109"/>
        <end position="221"/>
    </location>
</feature>
<dbReference type="EMBL" id="FN430061">
    <property type="protein sequence ID" value="CAZ81163.1"/>
    <property type="molecule type" value="Genomic_DNA"/>
</dbReference>
<dbReference type="InterPro" id="IPR051410">
    <property type="entry name" value="Ferric/Cupric_Reductase"/>
</dbReference>
<feature type="transmembrane region" description="Helical" evidence="8">
    <location>
        <begin position="24"/>
        <end position="44"/>
    </location>
</feature>
<feature type="transmembrane region" description="Helical" evidence="8">
    <location>
        <begin position="107"/>
        <end position="129"/>
    </location>
</feature>
<accession>D5G9H0</accession>
<dbReference type="SFLD" id="SFLDG01168">
    <property type="entry name" value="Ferric_reductase_subgroup_(FRE"/>
    <property type="match status" value="1"/>
</dbReference>
<keyword evidence="3 8" id="KW-0812">Transmembrane</keyword>